<dbReference type="InterPro" id="IPR011604">
    <property type="entry name" value="PDDEXK-like_dom_sf"/>
</dbReference>
<feature type="domain" description="YqaJ viral recombinase" evidence="2">
    <location>
        <begin position="12"/>
        <end position="148"/>
    </location>
</feature>
<reference evidence="3 4" key="1">
    <citation type="submission" date="2017-05" db="EMBL/GenBank/DDBJ databases">
        <authorList>
            <person name="Song R."/>
            <person name="Chenine A.L."/>
            <person name="Ruprecht R.M."/>
        </authorList>
    </citation>
    <scope>NUCLEOTIDE SEQUENCE [LARGE SCALE GENOMIC DNA]</scope>
    <source>
        <strain evidence="3 4">S567_C10_BS</strain>
    </source>
</reference>
<accession>A0A241XT77</accession>
<comment type="caution">
    <text evidence="3">The sequence shown here is derived from an EMBL/GenBank/DDBJ whole genome shotgun (WGS) entry which is preliminary data.</text>
</comment>
<dbReference type="InterPro" id="IPR011335">
    <property type="entry name" value="Restrct_endonuc-II-like"/>
</dbReference>
<organism evidence="3 4">
    <name type="scientific">Pseudomonas aeruginosa</name>
    <dbReference type="NCBI Taxonomy" id="287"/>
    <lineage>
        <taxon>Bacteria</taxon>
        <taxon>Pseudomonadati</taxon>
        <taxon>Pseudomonadota</taxon>
        <taxon>Gammaproteobacteria</taxon>
        <taxon>Pseudomonadales</taxon>
        <taxon>Pseudomonadaceae</taxon>
        <taxon>Pseudomonas</taxon>
    </lineage>
</organism>
<evidence type="ECO:0000313" key="3">
    <source>
        <dbReference type="EMBL" id="OTI63356.1"/>
    </source>
</evidence>
<evidence type="ECO:0000259" key="2">
    <source>
        <dbReference type="Pfam" id="PF09588"/>
    </source>
</evidence>
<dbReference type="Pfam" id="PF09588">
    <property type="entry name" value="YqaJ"/>
    <property type="match status" value="1"/>
</dbReference>
<dbReference type="SUPFAM" id="SSF52980">
    <property type="entry name" value="Restriction endonuclease-like"/>
    <property type="match status" value="1"/>
</dbReference>
<feature type="coiled-coil region" evidence="1">
    <location>
        <begin position="220"/>
        <end position="247"/>
    </location>
</feature>
<dbReference type="RefSeq" id="WP_065327339.1">
    <property type="nucleotide sequence ID" value="NZ_NFFZ01000004.1"/>
</dbReference>
<keyword evidence="1" id="KW-0175">Coiled coil</keyword>
<dbReference type="EMBL" id="NFFZ01000004">
    <property type="protein sequence ID" value="OTI63356.1"/>
    <property type="molecule type" value="Genomic_DNA"/>
</dbReference>
<dbReference type="Gene3D" id="3.90.320.10">
    <property type="match status" value="1"/>
</dbReference>
<sequence>MKFVDVRQRTPEWHAWRKQGIGATMAAPILRQHPEKTPWRLWAELHGKVQVPDLSVIPQVRMAIYLEPYALQWFQKQYGGECLPVCGEYDEFPVIRASFDGLLENFEPVEVKIHADPIFFDVRDNGTASEYYKLHWWQVQHQLLVSGAKRGYLLFYHTRETPLVFEIARDEAVLQTLVVEELGFWNLYLDAREPVKDPKRDFFLPEGDVLSKWILAADKLRRLERVRERIEARLNQVKSLRAEHQSEMVSLMGDFMLAEAHGVRITRFNQNGKVDWNSLVKDQCPNITKDIIDRYRDQTVERSRVTIDPDTPLTSESIQVLMAQTAVDSDIDAEAFCL</sequence>
<protein>
    <recommendedName>
        <fullName evidence="2">YqaJ viral recombinase domain-containing protein</fullName>
    </recommendedName>
</protein>
<evidence type="ECO:0000313" key="4">
    <source>
        <dbReference type="Proteomes" id="UP000194857"/>
    </source>
</evidence>
<dbReference type="Proteomes" id="UP000194857">
    <property type="component" value="Unassembled WGS sequence"/>
</dbReference>
<proteinExistence type="predicted"/>
<gene>
    <name evidence="3" type="ORF">CAZ10_11055</name>
</gene>
<dbReference type="InterPro" id="IPR019080">
    <property type="entry name" value="YqaJ_viral_recombinase"/>
</dbReference>
<evidence type="ECO:0000256" key="1">
    <source>
        <dbReference type="SAM" id="Coils"/>
    </source>
</evidence>
<name>A0A241XT77_PSEAI</name>
<dbReference type="InterPro" id="IPR017482">
    <property type="entry name" value="Lambda-type_endonuclease"/>
</dbReference>
<dbReference type="AlphaFoldDB" id="A0A241XT77"/>
<dbReference type="NCBIfam" id="TIGR03033">
    <property type="entry name" value="phage_rel_nuc"/>
    <property type="match status" value="1"/>
</dbReference>